<dbReference type="PANTHER" id="PTHR37690">
    <property type="entry name" value="CHORISMATE DEHYDRATASE"/>
    <property type="match status" value="1"/>
</dbReference>
<evidence type="ECO:0000256" key="4">
    <source>
        <dbReference type="HAMAP-Rule" id="MF_00995"/>
    </source>
</evidence>
<accession>A0A3A9VZI0</accession>
<dbReference type="EC" id="4.2.1.151" evidence="4"/>
<protein>
    <recommendedName>
        <fullName evidence="4">Chorismate dehydratase</fullName>
        <ecNumber evidence="4">4.2.1.151</ecNumber>
    </recommendedName>
    <alternativeName>
        <fullName evidence="4">Menaquinone biosynthetic enzyme MqnA</fullName>
    </alternativeName>
</protein>
<comment type="caution">
    <text evidence="5">The sequence shown here is derived from an EMBL/GenBank/DDBJ whole genome shotgun (WGS) entry which is preliminary data.</text>
</comment>
<dbReference type="EMBL" id="RBDY01000024">
    <property type="protein sequence ID" value="RKN17451.1"/>
    <property type="molecule type" value="Genomic_DNA"/>
</dbReference>
<dbReference type="GO" id="GO:0016836">
    <property type="term" value="F:hydro-lyase activity"/>
    <property type="evidence" value="ECO:0007669"/>
    <property type="project" value="UniProtKB-UniRule"/>
</dbReference>
<dbReference type="Pfam" id="PF02621">
    <property type="entry name" value="VitK2_biosynth"/>
    <property type="match status" value="1"/>
</dbReference>
<dbReference type="InterPro" id="IPR030868">
    <property type="entry name" value="MqnA"/>
</dbReference>
<comment type="similarity">
    <text evidence="4">Belongs to the MqnA/MqnD family. MqnA subfamily.</text>
</comment>
<comment type="pathway">
    <text evidence="1 4">Quinol/quinone metabolism; menaquinone biosynthesis.</text>
</comment>
<keyword evidence="2 4" id="KW-0474">Menaquinone biosynthesis</keyword>
<reference evidence="7 8" key="1">
    <citation type="submission" date="2018-09" db="EMBL/GenBank/DDBJ databases">
        <title>Streptomyces sp. nov. DS1-2, an endophytic actinomycete isolated from roots of Dendrobium scabrilingue.</title>
        <authorList>
            <person name="Kuncharoen N."/>
            <person name="Kudo T."/>
            <person name="Ohkuma M."/>
            <person name="Yuki M."/>
            <person name="Tanasupawat S."/>
        </authorList>
    </citation>
    <scope>NUCLEOTIDE SEQUENCE [LARGE SCALE GENOMIC DNA]</scope>
    <source>
        <strain evidence="5 8">AZ1-7</strain>
        <strain evidence="6 7">DS1-2</strain>
    </source>
</reference>
<dbReference type="InterPro" id="IPR003773">
    <property type="entry name" value="Menaquinone_biosynth"/>
</dbReference>
<dbReference type="PANTHER" id="PTHR37690:SF1">
    <property type="entry name" value="CHORISMATE DEHYDRATASE"/>
    <property type="match status" value="1"/>
</dbReference>
<keyword evidence="3 4" id="KW-0456">Lyase</keyword>
<evidence type="ECO:0000313" key="8">
    <source>
        <dbReference type="Proteomes" id="UP000275024"/>
    </source>
</evidence>
<dbReference type="CDD" id="cd13634">
    <property type="entry name" value="PBP2_Sco4506"/>
    <property type="match status" value="1"/>
</dbReference>
<proteinExistence type="inferred from homology"/>
<sequence length="284" mass="31418">MTTHHRSRPRVGHIQFLNCLPLYWGLARSGSLLDLELTKDTPERLGERLVRGELDIGPVSLVDYLRHADELVALSDIAVGCDGPVMSCMIVSQRPLADLEGARVALGSTSRTSVRLARLLLDERHGVAPSYFTCPPDLGVMMQEAEAAVLIGDAALRASLHDAPRLGLEVHDLGAMWKEWTGLPFVFAVWGVRRDYLEREPETVREVHAAFLESRDLSVAEAGKVAEQAARWEDFDAEVLERYFTTLDFRLGARQLEGIAEFADRVGVADQAGRVRLLDPPGAR</sequence>
<keyword evidence="7" id="KW-1185">Reference proteome</keyword>
<dbReference type="RefSeq" id="WP_120699385.1">
    <property type="nucleotide sequence ID" value="NZ_RBDX01000026.1"/>
</dbReference>
<name>A0A3A9VZI0_9ACTN</name>
<dbReference type="Proteomes" id="UP000268652">
    <property type="component" value="Unassembled WGS sequence"/>
</dbReference>
<evidence type="ECO:0000313" key="7">
    <source>
        <dbReference type="Proteomes" id="UP000268652"/>
    </source>
</evidence>
<dbReference type="HAMAP" id="MF_00995">
    <property type="entry name" value="MqnA"/>
    <property type="match status" value="1"/>
</dbReference>
<dbReference type="AlphaFoldDB" id="A0A3A9VZI0"/>
<comment type="function">
    <text evidence="4">Catalyzes the dehydration of chorismate into 3-[(1-carboxyvinyl)oxy]benzoate, a step in the biosynthesis of menaquinone (MK, vitamin K2).</text>
</comment>
<evidence type="ECO:0000313" key="6">
    <source>
        <dbReference type="EMBL" id="RKN17451.1"/>
    </source>
</evidence>
<evidence type="ECO:0000256" key="2">
    <source>
        <dbReference type="ARBA" id="ARBA00022428"/>
    </source>
</evidence>
<dbReference type="OrthoDB" id="9810112at2"/>
<evidence type="ECO:0000256" key="3">
    <source>
        <dbReference type="ARBA" id="ARBA00023239"/>
    </source>
</evidence>
<dbReference type="SUPFAM" id="SSF53850">
    <property type="entry name" value="Periplasmic binding protein-like II"/>
    <property type="match status" value="1"/>
</dbReference>
<organism evidence="5 8">
    <name type="scientific">Streptomyces radicis</name>
    <dbReference type="NCBI Taxonomy" id="1750517"/>
    <lineage>
        <taxon>Bacteria</taxon>
        <taxon>Bacillati</taxon>
        <taxon>Actinomycetota</taxon>
        <taxon>Actinomycetes</taxon>
        <taxon>Kitasatosporales</taxon>
        <taxon>Streptomycetaceae</taxon>
        <taxon>Streptomyces</taxon>
    </lineage>
</organism>
<comment type="catalytic activity">
    <reaction evidence="4">
        <text>chorismate = 3-[(1-carboxyvinyl)-oxy]benzoate + H2O</text>
        <dbReference type="Rhea" id="RHEA:40051"/>
        <dbReference type="ChEBI" id="CHEBI:15377"/>
        <dbReference type="ChEBI" id="CHEBI:29748"/>
        <dbReference type="ChEBI" id="CHEBI:76981"/>
        <dbReference type="EC" id="4.2.1.151"/>
    </reaction>
</comment>
<gene>
    <name evidence="4" type="primary">mqnA</name>
    <name evidence="6" type="ORF">D7318_24485</name>
    <name evidence="5" type="ORF">D7319_25120</name>
</gene>
<dbReference type="Proteomes" id="UP000275024">
    <property type="component" value="Unassembled WGS sequence"/>
</dbReference>
<dbReference type="GO" id="GO:0009234">
    <property type="term" value="P:menaquinone biosynthetic process"/>
    <property type="evidence" value="ECO:0007669"/>
    <property type="project" value="UniProtKB-UniRule"/>
</dbReference>
<evidence type="ECO:0000256" key="1">
    <source>
        <dbReference type="ARBA" id="ARBA00004863"/>
    </source>
</evidence>
<dbReference type="EMBL" id="RBDX01000026">
    <property type="protein sequence ID" value="RKN05583.1"/>
    <property type="molecule type" value="Genomic_DNA"/>
</dbReference>
<dbReference type="UniPathway" id="UPA00079"/>
<dbReference type="Gene3D" id="3.40.190.10">
    <property type="entry name" value="Periplasmic binding protein-like II"/>
    <property type="match status" value="2"/>
</dbReference>
<evidence type="ECO:0000313" key="5">
    <source>
        <dbReference type="EMBL" id="RKN05583.1"/>
    </source>
</evidence>